<proteinExistence type="predicted"/>
<protein>
    <submittedName>
        <fullName evidence="9">Peroxin-13</fullName>
    </submittedName>
</protein>
<dbReference type="SUPFAM" id="SSF50044">
    <property type="entry name" value="SH3-domain"/>
    <property type="match status" value="1"/>
</dbReference>
<feature type="domain" description="SH3" evidence="6">
    <location>
        <begin position="408"/>
        <end position="472"/>
    </location>
</feature>
<dbReference type="OrthoDB" id="10037838at2759"/>
<keyword evidence="4" id="KW-0675">Receptor</keyword>
<dbReference type="WBParaSite" id="SBAD_0000671901-mRNA-1">
    <property type="protein sequence ID" value="SBAD_0000671901-mRNA-1"/>
    <property type="gene ID" value="SBAD_0000671901"/>
</dbReference>
<evidence type="ECO:0000313" key="7">
    <source>
        <dbReference type="EMBL" id="VDP10115.1"/>
    </source>
</evidence>
<keyword evidence="8" id="KW-1185">Reference proteome</keyword>
<evidence type="ECO:0000256" key="3">
    <source>
        <dbReference type="ARBA" id="ARBA00023163"/>
    </source>
</evidence>
<dbReference type="SMART" id="SM00326">
    <property type="entry name" value="SH3"/>
    <property type="match status" value="1"/>
</dbReference>
<dbReference type="PROSITE" id="PS50002">
    <property type="entry name" value="SH3"/>
    <property type="match status" value="1"/>
</dbReference>
<dbReference type="InterPro" id="IPR035500">
    <property type="entry name" value="NHR-like_dom_sf"/>
</dbReference>
<evidence type="ECO:0000259" key="6">
    <source>
        <dbReference type="PROSITE" id="PS50002"/>
    </source>
</evidence>
<reference evidence="9" key="1">
    <citation type="submission" date="2016-06" db="UniProtKB">
        <authorList>
            <consortium name="WormBaseParasite"/>
        </authorList>
    </citation>
    <scope>IDENTIFICATION</scope>
</reference>
<evidence type="ECO:0000313" key="8">
    <source>
        <dbReference type="Proteomes" id="UP000270296"/>
    </source>
</evidence>
<dbReference type="InterPro" id="IPR001452">
    <property type="entry name" value="SH3_domain"/>
</dbReference>
<reference evidence="7 8" key="2">
    <citation type="submission" date="2018-11" db="EMBL/GenBank/DDBJ databases">
        <authorList>
            <consortium name="Pathogen Informatics"/>
        </authorList>
    </citation>
    <scope>NUCLEOTIDE SEQUENCE [LARGE SCALE GENOMIC DNA]</scope>
</reference>
<dbReference type="Gene3D" id="2.30.30.40">
    <property type="entry name" value="SH3 Domains"/>
    <property type="match status" value="1"/>
</dbReference>
<dbReference type="InterPro" id="IPR036028">
    <property type="entry name" value="SH3-like_dom_sf"/>
</dbReference>
<dbReference type="CDD" id="cd11864">
    <property type="entry name" value="SH3_PEX13_eumet"/>
    <property type="match status" value="1"/>
</dbReference>
<keyword evidence="3" id="KW-0804">Transcription</keyword>
<gene>
    <name evidence="7" type="ORF">SBAD_LOCUS6470</name>
</gene>
<keyword evidence="2" id="KW-0805">Transcription regulation</keyword>
<evidence type="ECO:0000256" key="5">
    <source>
        <dbReference type="PROSITE-ProRule" id="PRU00192"/>
    </source>
</evidence>
<dbReference type="Proteomes" id="UP000270296">
    <property type="component" value="Unassembled WGS sequence"/>
</dbReference>
<dbReference type="PRINTS" id="PR00452">
    <property type="entry name" value="SH3DOMAIN"/>
</dbReference>
<evidence type="ECO:0000256" key="1">
    <source>
        <dbReference type="ARBA" id="ARBA00022443"/>
    </source>
</evidence>
<organism evidence="9">
    <name type="scientific">Soboliphyme baturini</name>
    <dbReference type="NCBI Taxonomy" id="241478"/>
    <lineage>
        <taxon>Eukaryota</taxon>
        <taxon>Metazoa</taxon>
        <taxon>Ecdysozoa</taxon>
        <taxon>Nematoda</taxon>
        <taxon>Enoplea</taxon>
        <taxon>Dorylaimia</taxon>
        <taxon>Dioctophymatida</taxon>
        <taxon>Dioctophymatoidea</taxon>
        <taxon>Soboliphymatidae</taxon>
        <taxon>Soboliphyme</taxon>
    </lineage>
</organism>
<dbReference type="SUPFAM" id="SSF48508">
    <property type="entry name" value="Nuclear receptor ligand-binding domain"/>
    <property type="match status" value="1"/>
</dbReference>
<name>A0A183IS73_9BILA</name>
<accession>A0A183IS73</accession>
<sequence length="484" mass="53949">MHKNKKSKPKTLEEEGAANMAHLQHIVRCIASGFRENFITTADFENDERTFNDRTLTFANRIPGFNDLSQLDKNLLCELATTRIGVIVKAFHAANGGRRFCDADKQQKPKIAAYFKKLVNVAGLRDPLQVENIQEQCLEALHVQVQASTCRQSNVFAKLLITLSEAWSIGILRTMENNGFQSMDINKVSDSRQSDSSPPPPPVPPRNCIGYAEQSNAASGSFWSGLQRNAYGFYPYQYGGWQDVSFGGYQGQWKPPYVLPYCCNWPIFRAAQEGISPVLSMVSAVAETATCLTGLVDSVFYTVNNVVTAVSCTLKKLGTVAKCWLIIVVQLKQQIERALIFCLSKLCLRHTNFDDGRKKGRSIGKSRSDGIDVVLFVISISGMLLLLSKLWQLLRSLLRPSKWMIGEGEHYKAVALYKFEAVLPSELSFEVGQMLKIAPKEKQPAIRGWLLATSDGKNSGLVPANYIKIIDRVQQENGKKILTI</sequence>
<dbReference type="EMBL" id="UZAM01009787">
    <property type="protein sequence ID" value="VDP10115.1"/>
    <property type="molecule type" value="Genomic_DNA"/>
</dbReference>
<keyword evidence="1 5" id="KW-0728">SH3 domain</keyword>
<dbReference type="Gene3D" id="1.10.565.10">
    <property type="entry name" value="Retinoid X Receptor"/>
    <property type="match status" value="1"/>
</dbReference>
<evidence type="ECO:0000256" key="4">
    <source>
        <dbReference type="ARBA" id="ARBA00023170"/>
    </source>
</evidence>
<evidence type="ECO:0000256" key="2">
    <source>
        <dbReference type="ARBA" id="ARBA00023015"/>
    </source>
</evidence>
<dbReference type="AlphaFoldDB" id="A0A183IS73"/>
<evidence type="ECO:0000313" key="9">
    <source>
        <dbReference type="WBParaSite" id="SBAD_0000671901-mRNA-1"/>
    </source>
</evidence>
<dbReference type="Pfam" id="PF14604">
    <property type="entry name" value="SH3_9"/>
    <property type="match status" value="1"/>
</dbReference>